<dbReference type="HOGENOM" id="CLU_027816_4_2_1"/>
<evidence type="ECO:0000259" key="7">
    <source>
        <dbReference type="Pfam" id="PF01490"/>
    </source>
</evidence>
<evidence type="ECO:0000256" key="6">
    <source>
        <dbReference type="SAM" id="Phobius"/>
    </source>
</evidence>
<feature type="transmembrane region" description="Helical" evidence="6">
    <location>
        <begin position="437"/>
        <end position="456"/>
    </location>
</feature>
<evidence type="ECO:0000256" key="4">
    <source>
        <dbReference type="ARBA" id="ARBA00022989"/>
    </source>
</evidence>
<dbReference type="PANTHER" id="PTHR22950">
    <property type="entry name" value="AMINO ACID TRANSPORTER"/>
    <property type="match status" value="1"/>
</dbReference>
<feature type="transmembrane region" description="Helical" evidence="6">
    <location>
        <begin position="163"/>
        <end position="183"/>
    </location>
</feature>
<keyword evidence="5 6" id="KW-0472">Membrane</keyword>
<comment type="similarity">
    <text evidence="2">Belongs to the amino acid/polyamine transporter 2 family.</text>
</comment>
<keyword evidence="3 6" id="KW-0812">Transmembrane</keyword>
<name>W9CR13_SCLBF</name>
<dbReference type="GO" id="GO:0015179">
    <property type="term" value="F:L-amino acid transmembrane transporter activity"/>
    <property type="evidence" value="ECO:0007669"/>
    <property type="project" value="TreeGrafter"/>
</dbReference>
<keyword evidence="9" id="KW-1185">Reference proteome</keyword>
<evidence type="ECO:0000256" key="5">
    <source>
        <dbReference type="ARBA" id="ARBA00023136"/>
    </source>
</evidence>
<evidence type="ECO:0000313" key="8">
    <source>
        <dbReference type="EMBL" id="ESZ97044.1"/>
    </source>
</evidence>
<feature type="transmembrane region" description="Helical" evidence="6">
    <location>
        <begin position="509"/>
        <end position="533"/>
    </location>
</feature>
<comment type="caution">
    <text evidence="8">The sequence shown here is derived from an EMBL/GenBank/DDBJ whole genome shotgun (WGS) entry which is preliminary data.</text>
</comment>
<feature type="transmembrane region" description="Helical" evidence="6">
    <location>
        <begin position="354"/>
        <end position="376"/>
    </location>
</feature>
<evidence type="ECO:0000256" key="1">
    <source>
        <dbReference type="ARBA" id="ARBA00004141"/>
    </source>
</evidence>
<feature type="transmembrane region" description="Helical" evidence="6">
    <location>
        <begin position="240"/>
        <end position="259"/>
    </location>
</feature>
<protein>
    <submittedName>
        <fullName evidence="8">Putative amino acid transporter</fullName>
    </submittedName>
</protein>
<feature type="transmembrane region" description="Helical" evidence="6">
    <location>
        <begin position="462"/>
        <end position="488"/>
    </location>
</feature>
<feature type="transmembrane region" description="Helical" evidence="6">
    <location>
        <begin position="211"/>
        <end position="234"/>
    </location>
</feature>
<feature type="transmembrane region" description="Helical" evidence="6">
    <location>
        <begin position="396"/>
        <end position="416"/>
    </location>
</feature>
<dbReference type="STRING" id="1432307.W9CR13"/>
<dbReference type="InterPro" id="IPR013057">
    <property type="entry name" value="AA_transpt_TM"/>
</dbReference>
<dbReference type="Gene3D" id="1.20.1740.10">
    <property type="entry name" value="Amino acid/polyamine transporter I"/>
    <property type="match status" value="1"/>
</dbReference>
<feature type="domain" description="Amino acid transporter transmembrane" evidence="7">
    <location>
        <begin position="138"/>
        <end position="529"/>
    </location>
</feature>
<dbReference type="FunFam" id="1.20.1740.10:FF:000039">
    <property type="entry name" value="Neutral amino acid transporter (Eurofung)"/>
    <property type="match status" value="1"/>
</dbReference>
<organism evidence="8 9">
    <name type="scientific">Sclerotinia borealis (strain F-4128)</name>
    <dbReference type="NCBI Taxonomy" id="1432307"/>
    <lineage>
        <taxon>Eukaryota</taxon>
        <taxon>Fungi</taxon>
        <taxon>Dikarya</taxon>
        <taxon>Ascomycota</taxon>
        <taxon>Pezizomycotina</taxon>
        <taxon>Leotiomycetes</taxon>
        <taxon>Helotiales</taxon>
        <taxon>Sclerotiniaceae</taxon>
        <taxon>Sclerotinia</taxon>
    </lineage>
</organism>
<gene>
    <name evidence="8" type="ORF">SBOR_2589</name>
</gene>
<dbReference type="EMBL" id="AYSA01000105">
    <property type="protein sequence ID" value="ESZ97044.1"/>
    <property type="molecule type" value="Genomic_DNA"/>
</dbReference>
<feature type="transmembrane region" description="Helical" evidence="6">
    <location>
        <begin position="321"/>
        <end position="342"/>
    </location>
</feature>
<dbReference type="Pfam" id="PF01490">
    <property type="entry name" value="Aa_trans"/>
    <property type="match status" value="1"/>
</dbReference>
<dbReference type="GO" id="GO:0016020">
    <property type="term" value="C:membrane"/>
    <property type="evidence" value="ECO:0007669"/>
    <property type="project" value="UniProtKB-SubCell"/>
</dbReference>
<evidence type="ECO:0000256" key="3">
    <source>
        <dbReference type="ARBA" id="ARBA00022692"/>
    </source>
</evidence>
<reference evidence="8 9" key="1">
    <citation type="journal article" date="2014" name="Genome Announc.">
        <title>Draft genome sequence of Sclerotinia borealis, a psychrophilic plant pathogenic fungus.</title>
        <authorList>
            <person name="Mardanov A.V."/>
            <person name="Beletsky A.V."/>
            <person name="Kadnikov V.V."/>
            <person name="Ignatov A.N."/>
            <person name="Ravin N.V."/>
        </authorList>
    </citation>
    <scope>NUCLEOTIDE SEQUENCE [LARGE SCALE GENOMIC DNA]</scope>
    <source>
        <strain evidence="9">F-4157</strain>
    </source>
</reference>
<sequence>MVAEQFAITEVSGSEARKREIGYSYSGWLVPTSTVQEANTDASWSATSRSLTGQWTTPRDNFRCGGSLELRTQKPAIVLDKKKEAMNDELARESLPKVGMSGDDKTGQQDQEVSYDAVFGDINEDGPNYRAVGRLGTTALMLKTNLGLGVLSIPAIFDTLGMVPGVICIIITATITGWSQYMIGVFKRKHPEVYGVEDVGGMLFGTAAREIVGIAFFVFLIFVSASGMLSVSIALNALSTHATCTAVFVAVAAIIAFCFASIQTLGRITWLAWIGVAGIITAILTLTIAVGVQGKPEDAPIQSGPYKSDFKLFGSPSFTDAISACSSLVFAFAGTPGYFNIISEMRDPRGYSRSVFISQGFITAVYIAIGIVVYYFCGSYVASPALGSAGDTMKKVCYGLALPGLLVSTILISHLPSKFLFLRLLRGSKHLTSNSKTHWAVWLSCTATVIICAYVIASAIPIFGGLISLIGALFGTFFNFQPFGLMWLYDNWSLGKTQRSSRWIFMASWSIFVIVIGSFLMVAGTYGSIVAIIDSYHAAGGSKPFTCADNSNSVRD</sequence>
<evidence type="ECO:0000313" key="9">
    <source>
        <dbReference type="Proteomes" id="UP000019487"/>
    </source>
</evidence>
<dbReference type="PANTHER" id="PTHR22950:SF683">
    <property type="entry name" value="AMINO ACID TRANSPORTER (EUROFUNG)"/>
    <property type="match status" value="1"/>
</dbReference>
<evidence type="ECO:0000256" key="2">
    <source>
        <dbReference type="ARBA" id="ARBA00008066"/>
    </source>
</evidence>
<comment type="subcellular location">
    <subcellularLocation>
        <location evidence="1">Membrane</location>
        <topology evidence="1">Multi-pass membrane protein</topology>
    </subcellularLocation>
</comment>
<accession>W9CR13</accession>
<dbReference type="AlphaFoldDB" id="W9CR13"/>
<keyword evidence="4 6" id="KW-1133">Transmembrane helix</keyword>
<dbReference type="OrthoDB" id="40134at2759"/>
<dbReference type="Proteomes" id="UP000019487">
    <property type="component" value="Unassembled WGS sequence"/>
</dbReference>
<feature type="transmembrane region" description="Helical" evidence="6">
    <location>
        <begin position="271"/>
        <end position="292"/>
    </location>
</feature>
<proteinExistence type="inferred from homology"/>